<feature type="transmembrane region" description="Helical" evidence="1">
    <location>
        <begin position="100"/>
        <end position="121"/>
    </location>
</feature>
<dbReference type="Proteomes" id="UP000799640">
    <property type="component" value="Unassembled WGS sequence"/>
</dbReference>
<dbReference type="AlphaFoldDB" id="A0A6G1HR30"/>
<reference evidence="2" key="1">
    <citation type="journal article" date="2020" name="Stud. Mycol.">
        <title>101 Dothideomycetes genomes: a test case for predicting lifestyles and emergence of pathogens.</title>
        <authorList>
            <person name="Haridas S."/>
            <person name="Albert R."/>
            <person name="Binder M."/>
            <person name="Bloem J."/>
            <person name="Labutti K."/>
            <person name="Salamov A."/>
            <person name="Andreopoulos B."/>
            <person name="Baker S."/>
            <person name="Barry K."/>
            <person name="Bills G."/>
            <person name="Bluhm B."/>
            <person name="Cannon C."/>
            <person name="Castanera R."/>
            <person name="Culley D."/>
            <person name="Daum C."/>
            <person name="Ezra D."/>
            <person name="Gonzalez J."/>
            <person name="Henrissat B."/>
            <person name="Kuo A."/>
            <person name="Liang C."/>
            <person name="Lipzen A."/>
            <person name="Lutzoni F."/>
            <person name="Magnuson J."/>
            <person name="Mondo S."/>
            <person name="Nolan M."/>
            <person name="Ohm R."/>
            <person name="Pangilinan J."/>
            <person name="Park H.-J."/>
            <person name="Ramirez L."/>
            <person name="Alfaro M."/>
            <person name="Sun H."/>
            <person name="Tritt A."/>
            <person name="Yoshinaga Y."/>
            <person name="Zwiers L.-H."/>
            <person name="Turgeon B."/>
            <person name="Goodwin S."/>
            <person name="Spatafora J."/>
            <person name="Crous P."/>
            <person name="Grigoriev I."/>
        </authorList>
    </citation>
    <scope>NUCLEOTIDE SEQUENCE</scope>
    <source>
        <strain evidence="2">CBS 262.69</strain>
    </source>
</reference>
<gene>
    <name evidence="2" type="ORF">EJ06DRAFT_104579</name>
</gene>
<keyword evidence="1" id="KW-1133">Transmembrane helix</keyword>
<evidence type="ECO:0000313" key="2">
    <source>
        <dbReference type="EMBL" id="KAF2398361.1"/>
    </source>
</evidence>
<organism evidence="2 3">
    <name type="scientific">Trichodelitschia bisporula</name>
    <dbReference type="NCBI Taxonomy" id="703511"/>
    <lineage>
        <taxon>Eukaryota</taxon>
        <taxon>Fungi</taxon>
        <taxon>Dikarya</taxon>
        <taxon>Ascomycota</taxon>
        <taxon>Pezizomycotina</taxon>
        <taxon>Dothideomycetes</taxon>
        <taxon>Dothideomycetes incertae sedis</taxon>
        <taxon>Phaeotrichales</taxon>
        <taxon>Phaeotrichaceae</taxon>
        <taxon>Trichodelitschia</taxon>
    </lineage>
</organism>
<proteinExistence type="predicted"/>
<keyword evidence="3" id="KW-1185">Reference proteome</keyword>
<name>A0A6G1HR30_9PEZI</name>
<keyword evidence="1" id="KW-0812">Transmembrane</keyword>
<protein>
    <submittedName>
        <fullName evidence="2">Uncharacterized protein</fullName>
    </submittedName>
</protein>
<keyword evidence="1" id="KW-0472">Membrane</keyword>
<evidence type="ECO:0000313" key="3">
    <source>
        <dbReference type="Proteomes" id="UP000799640"/>
    </source>
</evidence>
<dbReference type="EMBL" id="ML996700">
    <property type="protein sequence ID" value="KAF2398361.1"/>
    <property type="molecule type" value="Genomic_DNA"/>
</dbReference>
<accession>A0A6G1HR30</accession>
<evidence type="ECO:0000256" key="1">
    <source>
        <dbReference type="SAM" id="Phobius"/>
    </source>
</evidence>
<sequence>MYPYGPPPLSLFPPAVSLRSMIEVRSYIIHLESCFPVPCCVVVVVVLRCPSTARCFSHLRLAPLFRILELEVDVFRQLVLVTRFSCCSSTYGPRRFFPTLWPFTLSVSSCYVCLFVLFILVELTTMSRKCHLTGRSRHLSPSTVPVLPFSELRCVRTTIMTSPPEYRLSNLPIVSPSSQLLSLQPFAIPPKLLCFFALHAHRIPQIIP</sequence>